<feature type="compositionally biased region" description="Basic and acidic residues" evidence="8">
    <location>
        <begin position="168"/>
        <end position="183"/>
    </location>
</feature>
<feature type="domain" description="AAA+ ATPase" evidence="9">
    <location>
        <begin position="525"/>
        <end position="661"/>
    </location>
</feature>
<gene>
    <name evidence="10" type="ORF">WICANDRAFT_21195</name>
</gene>
<dbReference type="InterPro" id="IPR003959">
    <property type="entry name" value="ATPase_AAA_core"/>
</dbReference>
<dbReference type="GO" id="GO:0000055">
    <property type="term" value="P:ribosomal large subunit export from nucleus"/>
    <property type="evidence" value="ECO:0007669"/>
    <property type="project" value="EnsemblFungi"/>
</dbReference>
<dbReference type="GO" id="GO:0003723">
    <property type="term" value="F:RNA binding"/>
    <property type="evidence" value="ECO:0007669"/>
    <property type="project" value="TreeGrafter"/>
</dbReference>
<dbReference type="Proteomes" id="UP000094112">
    <property type="component" value="Unassembled WGS sequence"/>
</dbReference>
<dbReference type="InterPro" id="IPR050168">
    <property type="entry name" value="AAA_ATPase_domain"/>
</dbReference>
<comment type="similarity">
    <text evidence="2">Belongs to the AAA ATPase family.</text>
</comment>
<dbReference type="FunFam" id="1.10.8.60:FF:000110">
    <property type="entry name" value="Ribosome biogenesis ATPase RIX7"/>
    <property type="match status" value="1"/>
</dbReference>
<keyword evidence="6" id="KW-0067">ATP-binding</keyword>
<dbReference type="InterPro" id="IPR041569">
    <property type="entry name" value="AAA_lid_3"/>
</dbReference>
<evidence type="ECO:0000256" key="6">
    <source>
        <dbReference type="ARBA" id="ARBA00022840"/>
    </source>
</evidence>
<dbReference type="Gene3D" id="1.10.8.60">
    <property type="match status" value="2"/>
</dbReference>
<proteinExistence type="inferred from homology"/>
<dbReference type="Pfam" id="PF17862">
    <property type="entry name" value="AAA_lid_3"/>
    <property type="match status" value="2"/>
</dbReference>
<dbReference type="EMBL" id="KV454212">
    <property type="protein sequence ID" value="ODQ58230.1"/>
    <property type="molecule type" value="Genomic_DNA"/>
</dbReference>
<keyword evidence="4" id="KW-0677">Repeat</keyword>
<feature type="region of interest" description="Disordered" evidence="8">
    <location>
        <begin position="130"/>
        <end position="194"/>
    </location>
</feature>
<dbReference type="SUPFAM" id="SSF52540">
    <property type="entry name" value="P-loop containing nucleoside triphosphate hydrolases"/>
    <property type="match status" value="2"/>
</dbReference>
<evidence type="ECO:0000256" key="3">
    <source>
        <dbReference type="ARBA" id="ARBA00022553"/>
    </source>
</evidence>
<name>A0A1E3NYZ2_WICAA</name>
<feature type="non-terminal residue" evidence="10">
    <location>
        <position position="1"/>
    </location>
</feature>
<dbReference type="GO" id="GO:0005730">
    <property type="term" value="C:nucleolus"/>
    <property type="evidence" value="ECO:0007669"/>
    <property type="project" value="EnsemblFungi"/>
</dbReference>
<dbReference type="AlphaFoldDB" id="A0A1E3NYZ2"/>
<dbReference type="CDD" id="cd19518">
    <property type="entry name" value="RecA-like_NVL_r1-like"/>
    <property type="match status" value="1"/>
</dbReference>
<evidence type="ECO:0000313" key="11">
    <source>
        <dbReference type="Proteomes" id="UP000094112"/>
    </source>
</evidence>
<dbReference type="InterPro" id="IPR003593">
    <property type="entry name" value="AAA+_ATPase"/>
</dbReference>
<dbReference type="GO" id="GO:0042273">
    <property type="term" value="P:ribosomal large subunit biogenesis"/>
    <property type="evidence" value="ECO:0007669"/>
    <property type="project" value="EnsemblFungi"/>
</dbReference>
<keyword evidence="7" id="KW-0539">Nucleus</keyword>
<evidence type="ECO:0000259" key="9">
    <source>
        <dbReference type="SMART" id="SM00382"/>
    </source>
</evidence>
<feature type="compositionally biased region" description="Acidic residues" evidence="8">
    <location>
        <begin position="141"/>
        <end position="151"/>
    </location>
</feature>
<dbReference type="CDD" id="cd19530">
    <property type="entry name" value="RecA-like_NVL_r2-like"/>
    <property type="match status" value="1"/>
</dbReference>
<dbReference type="FunFam" id="3.40.50.300:FF:000018">
    <property type="entry name" value="Cell division control 48"/>
    <property type="match status" value="1"/>
</dbReference>
<dbReference type="InterPro" id="IPR027417">
    <property type="entry name" value="P-loop_NTPase"/>
</dbReference>
<feature type="non-terminal residue" evidence="10">
    <location>
        <position position="785"/>
    </location>
</feature>
<reference evidence="10 11" key="1">
    <citation type="journal article" date="2016" name="Proc. Natl. Acad. Sci. U.S.A.">
        <title>Comparative genomics of biotechnologically important yeasts.</title>
        <authorList>
            <person name="Riley R."/>
            <person name="Haridas S."/>
            <person name="Wolfe K.H."/>
            <person name="Lopes M.R."/>
            <person name="Hittinger C.T."/>
            <person name="Goeker M."/>
            <person name="Salamov A.A."/>
            <person name="Wisecaver J.H."/>
            <person name="Long T.M."/>
            <person name="Calvey C.H."/>
            <person name="Aerts A.L."/>
            <person name="Barry K.W."/>
            <person name="Choi C."/>
            <person name="Clum A."/>
            <person name="Coughlan A.Y."/>
            <person name="Deshpande S."/>
            <person name="Douglass A.P."/>
            <person name="Hanson S.J."/>
            <person name="Klenk H.-P."/>
            <person name="LaButti K.M."/>
            <person name="Lapidus A."/>
            <person name="Lindquist E.A."/>
            <person name="Lipzen A.M."/>
            <person name="Meier-Kolthoff J.P."/>
            <person name="Ohm R.A."/>
            <person name="Otillar R.P."/>
            <person name="Pangilinan J.L."/>
            <person name="Peng Y."/>
            <person name="Rokas A."/>
            <person name="Rosa C.A."/>
            <person name="Scheuner C."/>
            <person name="Sibirny A.A."/>
            <person name="Slot J.C."/>
            <person name="Stielow J.B."/>
            <person name="Sun H."/>
            <person name="Kurtzman C.P."/>
            <person name="Blackwell M."/>
            <person name="Grigoriev I.V."/>
            <person name="Jeffries T.W."/>
        </authorList>
    </citation>
    <scope>NUCLEOTIDE SEQUENCE [LARGE SCALE GENOMIC DNA]</scope>
    <source>
        <strain evidence="11">ATCC 58044 / CBS 1984 / NCYC 433 / NRRL Y-366-8</strain>
    </source>
</reference>
<evidence type="ECO:0000256" key="5">
    <source>
        <dbReference type="ARBA" id="ARBA00022741"/>
    </source>
</evidence>
<keyword evidence="5" id="KW-0547">Nucleotide-binding</keyword>
<sequence>LSQSLDDKLKNLIYRLLDEKTEENKRNNTEENEDEFGNIALAKDLRVGEILLYCQQKDLSLQRVKKVLLEKTLDKVLKDIRTEEAIEMQSFKGDEPEEDSEFEGVNVDDLMDVKDSNTFNKSVVSLWGTKKETNDTPNDTEKEEPETEIVEQVDGSSKEVKKSKKRSKDSSRPSKRQKEKDRTPPTSSLSQMGGMDDVVTQLMELVGMPILHPEIYSTTGVEPPRGVLLHGPPGCGKTTIANALAGDLKVPFINISAPSVVSGMSGESEKKIRELFEEAKTLAPCIIFFDEIDAITPKREGAQREMERRIVAQMLTCIDELSIDKTNGAPVIIIGATNRPDSLDPALRRAGRFDREICLNVPNEASRYHILKKMTATLKTDGELNFQTLAKMTPGYVGADLKALTAAAGICAIKRISNTLSDDDIPVEGVDTESLLKMSTIQQFLLKHPSPLTLEQLAPLAITYEDFLTALPTIQPTAKREGFATVPDVTWESVGALTHIRIELNMAIVQPIRNPGIYEKVGIHAPAGVLMWGPPGCGKTLLAKAVANESRANFISIKGPELLNKYVGESEKAIRQVFTRARASVPCVIFFDELDALVPRRDSSLSESSSRVVNTLLTELDGLNDRKGIFVIGATNRPDMIDPAMLRPGRLDKTLFIELPNASERLEILKTVIHVNKTPLDPVIDLSVIAHDERCRNFSGADLSALIREAGVIALKRKFFKSGGNSQVDGDHDMMVDDEDEVGDEIIVSSEDFEKALNSVKPSVNDRDRAKYDRLNKKMGWSLTS</sequence>
<evidence type="ECO:0000313" key="10">
    <source>
        <dbReference type="EMBL" id="ODQ58230.1"/>
    </source>
</evidence>
<evidence type="ECO:0000256" key="2">
    <source>
        <dbReference type="ARBA" id="ARBA00006914"/>
    </source>
</evidence>
<dbReference type="InterPro" id="IPR003960">
    <property type="entry name" value="ATPase_AAA_CS"/>
</dbReference>
<dbReference type="GO" id="GO:0005524">
    <property type="term" value="F:ATP binding"/>
    <property type="evidence" value="ECO:0007669"/>
    <property type="project" value="UniProtKB-KW"/>
</dbReference>
<evidence type="ECO:0000256" key="8">
    <source>
        <dbReference type="SAM" id="MobiDB-lite"/>
    </source>
</evidence>
<dbReference type="PANTHER" id="PTHR23077:SF171">
    <property type="entry name" value="NUCLEAR VALOSIN-CONTAINING PROTEIN-LIKE"/>
    <property type="match status" value="1"/>
</dbReference>
<evidence type="ECO:0000256" key="1">
    <source>
        <dbReference type="ARBA" id="ARBA00004123"/>
    </source>
</evidence>
<evidence type="ECO:0000256" key="4">
    <source>
        <dbReference type="ARBA" id="ARBA00022737"/>
    </source>
</evidence>
<dbReference type="FunFam" id="3.40.50.300:FF:000365">
    <property type="entry name" value="Ribosome biogenesis ATPase RIX7"/>
    <property type="match status" value="1"/>
</dbReference>
<accession>A0A1E3NYZ2</accession>
<dbReference type="SMART" id="SM00382">
    <property type="entry name" value="AAA"/>
    <property type="match status" value="2"/>
</dbReference>
<dbReference type="GO" id="GO:1990275">
    <property type="term" value="F:preribosome binding"/>
    <property type="evidence" value="ECO:0007669"/>
    <property type="project" value="TreeGrafter"/>
</dbReference>
<dbReference type="Gene3D" id="3.40.50.300">
    <property type="entry name" value="P-loop containing nucleotide triphosphate hydrolases"/>
    <property type="match status" value="2"/>
</dbReference>
<comment type="subcellular location">
    <subcellularLocation>
        <location evidence="1">Nucleus</location>
    </subcellularLocation>
</comment>
<dbReference type="PANTHER" id="PTHR23077">
    <property type="entry name" value="AAA-FAMILY ATPASE"/>
    <property type="match status" value="1"/>
</dbReference>
<dbReference type="Pfam" id="PF00004">
    <property type="entry name" value="AAA"/>
    <property type="match status" value="2"/>
</dbReference>
<keyword evidence="3" id="KW-0597">Phosphoprotein</keyword>
<protein>
    <recommendedName>
        <fullName evidence="9">AAA+ ATPase domain-containing protein</fullName>
    </recommendedName>
</protein>
<dbReference type="STRING" id="683960.A0A1E3NYZ2"/>
<organism evidence="10 11">
    <name type="scientific">Wickerhamomyces anomalus (strain ATCC 58044 / CBS 1984 / NCYC 433 / NRRL Y-366-8)</name>
    <name type="common">Yeast</name>
    <name type="synonym">Hansenula anomala</name>
    <dbReference type="NCBI Taxonomy" id="683960"/>
    <lineage>
        <taxon>Eukaryota</taxon>
        <taxon>Fungi</taxon>
        <taxon>Dikarya</taxon>
        <taxon>Ascomycota</taxon>
        <taxon>Saccharomycotina</taxon>
        <taxon>Saccharomycetes</taxon>
        <taxon>Phaffomycetales</taxon>
        <taxon>Wickerhamomycetaceae</taxon>
        <taxon>Wickerhamomyces</taxon>
    </lineage>
</organism>
<feature type="domain" description="AAA+ ATPase" evidence="9">
    <location>
        <begin position="223"/>
        <end position="363"/>
    </location>
</feature>
<dbReference type="GO" id="GO:0030687">
    <property type="term" value="C:preribosome, large subunit precursor"/>
    <property type="evidence" value="ECO:0007669"/>
    <property type="project" value="EnsemblFungi"/>
</dbReference>
<dbReference type="RefSeq" id="XP_019037437.1">
    <property type="nucleotide sequence ID" value="XM_019180895.1"/>
</dbReference>
<keyword evidence="11" id="KW-1185">Reference proteome</keyword>
<dbReference type="GeneID" id="30198141"/>
<dbReference type="PROSITE" id="PS00674">
    <property type="entry name" value="AAA"/>
    <property type="match status" value="1"/>
</dbReference>
<evidence type="ECO:0000256" key="7">
    <source>
        <dbReference type="ARBA" id="ARBA00023242"/>
    </source>
</evidence>
<dbReference type="GO" id="GO:0016887">
    <property type="term" value="F:ATP hydrolysis activity"/>
    <property type="evidence" value="ECO:0007669"/>
    <property type="project" value="InterPro"/>
</dbReference>
<dbReference type="OrthoDB" id="27435at2759"/>